<dbReference type="PANTHER" id="PTHR40446:SF2">
    <property type="entry name" value="N-ACETYLGLUCOSAMINE-1-PHOSPHODIESTER ALPHA-N-ACETYLGLUCOSAMINIDASE"/>
    <property type="match status" value="1"/>
</dbReference>
<protein>
    <submittedName>
        <fullName evidence="3">Copper amine oxidase</fullName>
    </submittedName>
</protein>
<evidence type="ECO:0000313" key="3">
    <source>
        <dbReference type="EMBL" id="RUT33776.1"/>
    </source>
</evidence>
<dbReference type="SUPFAM" id="SSF55383">
    <property type="entry name" value="Copper amine oxidase, domain N"/>
    <property type="match status" value="1"/>
</dbReference>
<evidence type="ECO:0000259" key="1">
    <source>
        <dbReference type="Pfam" id="PF07833"/>
    </source>
</evidence>
<name>A0A433XI82_9BACL</name>
<dbReference type="EMBL" id="RZNX01000002">
    <property type="protein sequence ID" value="RUT33776.1"/>
    <property type="molecule type" value="Genomic_DNA"/>
</dbReference>
<proteinExistence type="predicted"/>
<dbReference type="Pfam" id="PF07833">
    <property type="entry name" value="Cu_amine_oxidN1"/>
    <property type="match status" value="1"/>
</dbReference>
<gene>
    <name evidence="3" type="ORF">EJP77_06430</name>
</gene>
<dbReference type="OrthoDB" id="9809781at2"/>
<dbReference type="InterPro" id="IPR012854">
    <property type="entry name" value="Cu_amine_oxidase-like_N"/>
</dbReference>
<dbReference type="Proteomes" id="UP000272464">
    <property type="component" value="Unassembled WGS sequence"/>
</dbReference>
<evidence type="ECO:0000259" key="2">
    <source>
        <dbReference type="Pfam" id="PF09992"/>
    </source>
</evidence>
<accession>A0A433XI82</accession>
<keyword evidence="4" id="KW-1185">Reference proteome</keyword>
<dbReference type="Pfam" id="PF09992">
    <property type="entry name" value="NAGPA"/>
    <property type="match status" value="1"/>
</dbReference>
<feature type="domain" description="Copper amine oxidase-like N-terminal" evidence="1">
    <location>
        <begin position="800"/>
        <end position="904"/>
    </location>
</feature>
<dbReference type="PANTHER" id="PTHR40446">
    <property type="entry name" value="N-ACETYLGLUCOSAMINE-1-PHOSPHODIESTER ALPHA-N-ACETYLGLUCOSAMINIDASE"/>
    <property type="match status" value="1"/>
</dbReference>
<dbReference type="InterPro" id="IPR036582">
    <property type="entry name" value="Mao_N_sf"/>
</dbReference>
<evidence type="ECO:0000313" key="4">
    <source>
        <dbReference type="Proteomes" id="UP000272464"/>
    </source>
</evidence>
<reference evidence="3 4" key="1">
    <citation type="submission" date="2018-12" db="EMBL/GenBank/DDBJ databases">
        <authorList>
            <person name="Sun L."/>
            <person name="Chen Z."/>
        </authorList>
    </citation>
    <scope>NUCLEOTIDE SEQUENCE [LARGE SCALE GENOMIC DNA]</scope>
    <source>
        <strain evidence="3 4">3-5-3</strain>
    </source>
</reference>
<comment type="caution">
    <text evidence="3">The sequence shown here is derived from an EMBL/GenBank/DDBJ whole genome shotgun (WGS) entry which is preliminary data.</text>
</comment>
<feature type="domain" description="Phosphodiester glycosidase" evidence="2">
    <location>
        <begin position="246"/>
        <end position="434"/>
    </location>
</feature>
<sequence length="907" mass="95332">MGEYLYIMTDRNQEKRVGFVVSRGKRLAIVTLAGLIWIQPVLSLGPLSAPTDSAYAASSPVVKLGEEIITSGAKLAHYQYAVTRSGSTVKVLADVIQVDLTNPYVKLDVMTGKGGQVTTRQSVQGMAKETGAVAGVNADFFNVNGQGVPMGASISEGTMITSPSELQGMYAFAVSKSGTPTIDEYTFDGSIRAQDGTTFPLAGINKEAYRTEPDKGYSHVNALYIYTSAWKSTDRPKDSSTTPTEVLVQNNVVQQISPGAAIPGEVPEGAYILRAHGTAAAYITSHLAVGQKVDANYQLRSVTTGNTLDPNAQAMMVGGHTLLVSNGKAAAFTRSTSSISGSSPVARTAVGYSKDGHTAYIITAQKNENSSGMKLSELQGFMTSIGVWKGLDLDGGGSTTMVNRPLAETEVGLTFGTSNGGTTQRLVASGLGVYSEAPQGTLKGLKVSGASSLLIGQEASYKLKGYDTYYNPVDASGIQASWKSSNGSLVWTGQSFKAAKPGIAEITAVSGSAKTSMKVNVLGGADLNGLTASTQSLPLVAGTSADISVTAQLKNGSSVKVPAEALKWEFIGFSGSVKEGTLTVQSIKPGAQGGYAIARYDGFSTVIILSQAGQQTWENFENVSYPIAFTGLPVEAKGKAQVVQGTGDHASSKVLQLDYDLTGGTGNKYAYAQLNGTTGKSVPENPTSMSIDVLGDSSLNWARAEFEVGGKSVYVDLARQVDWTGWKTLNIDLTTSGLGSSAKLKRVYVVNLADGQDERALTGSVAFDNIQFSVPDLGGSANMKSATVVMTVGQKTISADGKKITVDVAPIVKGDVTYVPIRYVLDYFGGQANWEGASQRITVLRGGTMMDLTLGSKDIIINGKRKQVAVSPILINNRTLVPLRLVSEQLGIAVKWEQKTKSITLQS</sequence>
<dbReference type="AlphaFoldDB" id="A0A433XI82"/>
<organism evidence="3 4">
    <name type="scientific">Paenibacillus zeisoli</name>
    <dbReference type="NCBI Taxonomy" id="2496267"/>
    <lineage>
        <taxon>Bacteria</taxon>
        <taxon>Bacillati</taxon>
        <taxon>Bacillota</taxon>
        <taxon>Bacilli</taxon>
        <taxon>Bacillales</taxon>
        <taxon>Paenibacillaceae</taxon>
        <taxon>Paenibacillus</taxon>
    </lineage>
</organism>
<dbReference type="InterPro" id="IPR018711">
    <property type="entry name" value="NAGPA"/>
</dbReference>
<dbReference type="Gene3D" id="3.30.457.10">
    <property type="entry name" value="Copper amine oxidase-like, N-terminal domain"/>
    <property type="match status" value="1"/>
</dbReference>